<dbReference type="Proteomes" id="UP001155182">
    <property type="component" value="Unassembled WGS sequence"/>
</dbReference>
<reference evidence="2" key="1">
    <citation type="submission" date="2022-06" db="EMBL/GenBank/DDBJ databases">
        <title>Solitalea sp. MAHUQ-68 isolated from rhizospheric soil.</title>
        <authorList>
            <person name="Huq M.A."/>
        </authorList>
    </citation>
    <scope>NUCLEOTIDE SEQUENCE</scope>
    <source>
        <strain evidence="2">MAHUQ-68</strain>
    </source>
</reference>
<keyword evidence="2" id="KW-0449">Lipoprotein</keyword>
<feature type="domain" description="Haem-binding uptake Tiki superfamily ChaN" evidence="1">
    <location>
        <begin position="52"/>
        <end position="255"/>
    </location>
</feature>
<name>A0A9X2F4S1_9SPHI</name>
<protein>
    <submittedName>
        <fullName evidence="2">ChaN family lipoprotein</fullName>
    </submittedName>
</protein>
<dbReference type="RefSeq" id="WP_252586640.1">
    <property type="nucleotide sequence ID" value="NZ_JAMWYS010000024.1"/>
</dbReference>
<dbReference type="CDD" id="cd14727">
    <property type="entry name" value="ChanN-like"/>
    <property type="match status" value="1"/>
</dbReference>
<keyword evidence="3" id="KW-1185">Reference proteome</keyword>
<accession>A0A9X2F4S1</accession>
<evidence type="ECO:0000313" key="3">
    <source>
        <dbReference type="Proteomes" id="UP001155182"/>
    </source>
</evidence>
<evidence type="ECO:0000259" key="1">
    <source>
        <dbReference type="Pfam" id="PF04187"/>
    </source>
</evidence>
<comment type="caution">
    <text evidence="2">The sequence shown here is derived from an EMBL/GenBank/DDBJ whole genome shotgun (WGS) entry which is preliminary data.</text>
</comment>
<sequence>MFVKNRLPLLIKTAIVCFCMQLNVIHMNAQMLENQYKIFSVKERKQVNLNQLIKEAKGFQVIQFGEEHNDSVGHFLELSIFKELNLAFGQQLALSMEMFERDVQLVLDEYLKSLIKEKNFINEARCWKNYNDYKPLIEYAREKKLAVIAANAPARYVNRVARLGMASLNDLSEDARKWLPSLPIDTLEGAYYNKFLETMGGHSMPGMQIYQSQNLWDASMAEAIVTFINKNKGYKVFQLNGRFHSDEYLGTCYRLKKAGLKVMTISCFSDNSFENPDFSKFLNLADYVIITDPKVKRSF</sequence>
<dbReference type="SUPFAM" id="SSF159501">
    <property type="entry name" value="EreA/ChaN-like"/>
    <property type="match status" value="1"/>
</dbReference>
<dbReference type="Gene3D" id="3.40.50.11550">
    <property type="match status" value="1"/>
</dbReference>
<organism evidence="2 3">
    <name type="scientific">Solitalea agri</name>
    <dbReference type="NCBI Taxonomy" id="2953739"/>
    <lineage>
        <taxon>Bacteria</taxon>
        <taxon>Pseudomonadati</taxon>
        <taxon>Bacteroidota</taxon>
        <taxon>Sphingobacteriia</taxon>
        <taxon>Sphingobacteriales</taxon>
        <taxon>Sphingobacteriaceae</taxon>
        <taxon>Solitalea</taxon>
    </lineage>
</organism>
<dbReference type="InterPro" id="IPR007314">
    <property type="entry name" value="Cofac_haem-bd_dom"/>
</dbReference>
<dbReference type="Pfam" id="PF04187">
    <property type="entry name" value="Cofac_haem_bdg"/>
    <property type="match status" value="1"/>
</dbReference>
<gene>
    <name evidence="2" type="ORF">NF867_05530</name>
</gene>
<dbReference type="AlphaFoldDB" id="A0A9X2F4S1"/>
<evidence type="ECO:0000313" key="2">
    <source>
        <dbReference type="EMBL" id="MCO4292321.1"/>
    </source>
</evidence>
<dbReference type="EMBL" id="JAMWYS010000024">
    <property type="protein sequence ID" value="MCO4292321.1"/>
    <property type="molecule type" value="Genomic_DNA"/>
</dbReference>
<proteinExistence type="predicted"/>